<dbReference type="AlphaFoldDB" id="W2IIK4"/>
<gene>
    <name evidence="1" type="ORF">L916_14318</name>
</gene>
<sequence>MQMNPLIPRSKWRFDEISTMSINSFNRSQRPLGGL</sequence>
<protein>
    <submittedName>
        <fullName evidence="1">Uncharacterized protein</fullName>
    </submittedName>
</protein>
<name>W2IIK4_PHYNI</name>
<dbReference type="Proteomes" id="UP000053864">
    <property type="component" value="Unassembled WGS sequence"/>
</dbReference>
<proteinExistence type="predicted"/>
<reference evidence="1" key="1">
    <citation type="submission" date="2013-11" db="EMBL/GenBank/DDBJ databases">
        <title>The Genome Sequence of Phytophthora parasitica CJ05E6.</title>
        <authorList>
            <consortium name="The Broad Institute Genomics Platform"/>
            <person name="Russ C."/>
            <person name="Tyler B."/>
            <person name="Panabieres F."/>
            <person name="Shan W."/>
            <person name="Tripathy S."/>
            <person name="Grunwald N."/>
            <person name="Machado M."/>
            <person name="Johnson C.S."/>
            <person name="Arredondo F."/>
            <person name="Hong C."/>
            <person name="Coffey M."/>
            <person name="Young S.K."/>
            <person name="Zeng Q."/>
            <person name="Gargeya S."/>
            <person name="Fitzgerald M."/>
            <person name="Abouelleil A."/>
            <person name="Alvarado L."/>
            <person name="Chapman S.B."/>
            <person name="Gainer-Dewar J."/>
            <person name="Goldberg J."/>
            <person name="Griggs A."/>
            <person name="Gujja S."/>
            <person name="Hansen M."/>
            <person name="Howarth C."/>
            <person name="Imamovic A."/>
            <person name="Ireland A."/>
            <person name="Larimer J."/>
            <person name="McCowan C."/>
            <person name="Murphy C."/>
            <person name="Pearson M."/>
            <person name="Poon T.W."/>
            <person name="Priest M."/>
            <person name="Roberts A."/>
            <person name="Saif S."/>
            <person name="Shea T."/>
            <person name="Sykes S."/>
            <person name="Wortman J."/>
            <person name="Nusbaum C."/>
            <person name="Birren B."/>
        </authorList>
    </citation>
    <scope>NUCLEOTIDE SEQUENCE [LARGE SCALE GENOMIC DNA]</scope>
    <source>
        <strain evidence="1">CJ05E6</strain>
    </source>
</reference>
<accession>W2IIK4</accession>
<organism evidence="1">
    <name type="scientific">Phytophthora nicotianae</name>
    <name type="common">Potato buckeye rot agent</name>
    <name type="synonym">Phytophthora parasitica</name>
    <dbReference type="NCBI Taxonomy" id="4792"/>
    <lineage>
        <taxon>Eukaryota</taxon>
        <taxon>Sar</taxon>
        <taxon>Stramenopiles</taxon>
        <taxon>Oomycota</taxon>
        <taxon>Peronosporomycetes</taxon>
        <taxon>Peronosporales</taxon>
        <taxon>Peronosporaceae</taxon>
        <taxon>Phytophthora</taxon>
    </lineage>
</organism>
<evidence type="ECO:0000313" key="1">
    <source>
        <dbReference type="EMBL" id="ETL33173.1"/>
    </source>
</evidence>
<dbReference type="EMBL" id="KI674591">
    <property type="protein sequence ID" value="ETL33173.1"/>
    <property type="molecule type" value="Genomic_DNA"/>
</dbReference>